<reference evidence="1" key="1">
    <citation type="submission" date="2020-05" db="EMBL/GenBank/DDBJ databases">
        <title>Large-scale comparative analyses of tick genomes elucidate their genetic diversity and vector capacities.</title>
        <authorList>
            <person name="Jia N."/>
            <person name="Wang J."/>
            <person name="Shi W."/>
            <person name="Du L."/>
            <person name="Sun Y."/>
            <person name="Zhan W."/>
            <person name="Jiang J."/>
            <person name="Wang Q."/>
            <person name="Zhang B."/>
            <person name="Ji P."/>
            <person name="Sakyi L.B."/>
            <person name="Cui X."/>
            <person name="Yuan T."/>
            <person name="Jiang B."/>
            <person name="Yang W."/>
            <person name="Lam T.T.-Y."/>
            <person name="Chang Q."/>
            <person name="Ding S."/>
            <person name="Wang X."/>
            <person name="Zhu J."/>
            <person name="Ruan X."/>
            <person name="Zhao L."/>
            <person name="Wei J."/>
            <person name="Que T."/>
            <person name="Du C."/>
            <person name="Cheng J."/>
            <person name="Dai P."/>
            <person name="Han X."/>
            <person name="Huang E."/>
            <person name="Gao Y."/>
            <person name="Liu J."/>
            <person name="Shao H."/>
            <person name="Ye R."/>
            <person name="Li L."/>
            <person name="Wei W."/>
            <person name="Wang X."/>
            <person name="Wang C."/>
            <person name="Yang T."/>
            <person name="Huo Q."/>
            <person name="Li W."/>
            <person name="Guo W."/>
            <person name="Chen H."/>
            <person name="Zhou L."/>
            <person name="Ni X."/>
            <person name="Tian J."/>
            <person name="Zhou Y."/>
            <person name="Sheng Y."/>
            <person name="Liu T."/>
            <person name="Pan Y."/>
            <person name="Xia L."/>
            <person name="Li J."/>
            <person name="Zhao F."/>
            <person name="Cao W."/>
        </authorList>
    </citation>
    <scope>NUCLEOTIDE SEQUENCE</scope>
    <source>
        <strain evidence="1">Hyas-2018</strain>
    </source>
</reference>
<dbReference type="Proteomes" id="UP000821845">
    <property type="component" value="Chromosome 7"/>
</dbReference>
<keyword evidence="2" id="KW-1185">Reference proteome</keyword>
<sequence>MLVVGFYIQSSITAIRLVPMEVPVVRSYQDLFHFAKTGSLTSCYNRDWEGYLASPRSIKGAEFRILIAMTGMHSTKLAYHGGGFSECYRRTQARTHVALSVCTDEETEAASNWNLVPGDHLLTTIRAPAIHVTNPHR</sequence>
<name>A0ACB7RUU8_HYAAI</name>
<evidence type="ECO:0000313" key="1">
    <source>
        <dbReference type="EMBL" id="KAH6926491.1"/>
    </source>
</evidence>
<comment type="caution">
    <text evidence="1">The sequence shown here is derived from an EMBL/GenBank/DDBJ whole genome shotgun (WGS) entry which is preliminary data.</text>
</comment>
<protein>
    <submittedName>
        <fullName evidence="1">Uncharacterized protein</fullName>
    </submittedName>
</protein>
<gene>
    <name evidence="1" type="ORF">HPB50_018872</name>
</gene>
<organism evidence="1 2">
    <name type="scientific">Hyalomma asiaticum</name>
    <name type="common">Tick</name>
    <dbReference type="NCBI Taxonomy" id="266040"/>
    <lineage>
        <taxon>Eukaryota</taxon>
        <taxon>Metazoa</taxon>
        <taxon>Ecdysozoa</taxon>
        <taxon>Arthropoda</taxon>
        <taxon>Chelicerata</taxon>
        <taxon>Arachnida</taxon>
        <taxon>Acari</taxon>
        <taxon>Parasitiformes</taxon>
        <taxon>Ixodida</taxon>
        <taxon>Ixodoidea</taxon>
        <taxon>Ixodidae</taxon>
        <taxon>Hyalomminae</taxon>
        <taxon>Hyalomma</taxon>
    </lineage>
</organism>
<evidence type="ECO:0000313" key="2">
    <source>
        <dbReference type="Proteomes" id="UP000821845"/>
    </source>
</evidence>
<proteinExistence type="predicted"/>
<dbReference type="EMBL" id="CM023487">
    <property type="protein sequence ID" value="KAH6926491.1"/>
    <property type="molecule type" value="Genomic_DNA"/>
</dbReference>
<accession>A0ACB7RUU8</accession>